<sequence>MMDLEEMNTQHVQNPRNNAKGSVSNYEYMDMNLSKSLDSHTPHVLENNNTVRMETRRGGDSKGMETASNMRNVINVRNDEIHQNENVNKNSPESPFFPQNPLFLHGMLWISNSVSIMFFSLFITLTVTRKIKWFYILLSVFLIVTIVEIFKIITMRFDADFLYRPGKCVSEHSTTDMLFYKNFMLEEILKRIDITKYESRGFPSVHLTTSASIVTLIYLFCPKYKKFMLVFVPIYLILIGYSRIYLHCHTLLQVIAGIITGVVGGNLMYKLFK</sequence>
<name>A0A6C0F2F5_9ZZZZ</name>
<dbReference type="PANTHER" id="PTHR14969:SF13">
    <property type="entry name" value="AT30094P"/>
    <property type="match status" value="1"/>
</dbReference>
<dbReference type="CDD" id="cd01610">
    <property type="entry name" value="PAP2_like"/>
    <property type="match status" value="1"/>
</dbReference>
<feature type="transmembrane region" description="Helical" evidence="2">
    <location>
        <begin position="201"/>
        <end position="220"/>
    </location>
</feature>
<feature type="transmembrane region" description="Helical" evidence="2">
    <location>
        <begin position="133"/>
        <end position="153"/>
    </location>
</feature>
<dbReference type="Gene3D" id="1.20.144.10">
    <property type="entry name" value="Phosphatidic acid phosphatase type 2/haloperoxidase"/>
    <property type="match status" value="1"/>
</dbReference>
<evidence type="ECO:0000256" key="2">
    <source>
        <dbReference type="SAM" id="Phobius"/>
    </source>
</evidence>
<protein>
    <recommendedName>
        <fullName evidence="3">Phosphatidic acid phosphatase type 2/haloperoxidase domain-containing protein</fullName>
    </recommendedName>
</protein>
<evidence type="ECO:0000256" key="1">
    <source>
        <dbReference type="SAM" id="MobiDB-lite"/>
    </source>
</evidence>
<feature type="transmembrane region" description="Helical" evidence="2">
    <location>
        <begin position="227"/>
        <end position="245"/>
    </location>
</feature>
<dbReference type="InterPro" id="IPR036938">
    <property type="entry name" value="PAP2/HPO_sf"/>
</dbReference>
<dbReference type="AlphaFoldDB" id="A0A6C0F2F5"/>
<keyword evidence="2" id="KW-0472">Membrane</keyword>
<keyword evidence="2" id="KW-0812">Transmembrane</keyword>
<feature type="region of interest" description="Disordered" evidence="1">
    <location>
        <begin position="1"/>
        <end position="20"/>
    </location>
</feature>
<feature type="transmembrane region" description="Helical" evidence="2">
    <location>
        <begin position="251"/>
        <end position="269"/>
    </location>
</feature>
<accession>A0A6C0F2F5</accession>
<organism evidence="4">
    <name type="scientific">viral metagenome</name>
    <dbReference type="NCBI Taxonomy" id="1070528"/>
    <lineage>
        <taxon>unclassified sequences</taxon>
        <taxon>metagenomes</taxon>
        <taxon>organismal metagenomes</taxon>
    </lineage>
</organism>
<feature type="transmembrane region" description="Helical" evidence="2">
    <location>
        <begin position="102"/>
        <end position="126"/>
    </location>
</feature>
<feature type="compositionally biased region" description="Polar residues" evidence="1">
    <location>
        <begin position="7"/>
        <end position="20"/>
    </location>
</feature>
<feature type="domain" description="Phosphatidic acid phosphatase type 2/haloperoxidase" evidence="3">
    <location>
        <begin position="134"/>
        <end position="272"/>
    </location>
</feature>
<dbReference type="PANTHER" id="PTHR14969">
    <property type="entry name" value="SPHINGOSINE-1-PHOSPHATE PHOSPHOHYDROLASE"/>
    <property type="match status" value="1"/>
</dbReference>
<evidence type="ECO:0000313" key="4">
    <source>
        <dbReference type="EMBL" id="QHT33565.1"/>
    </source>
</evidence>
<dbReference type="EMBL" id="MN738969">
    <property type="protein sequence ID" value="QHT33565.1"/>
    <property type="molecule type" value="Genomic_DNA"/>
</dbReference>
<dbReference type="SUPFAM" id="SSF48317">
    <property type="entry name" value="Acid phosphatase/Vanadium-dependent haloperoxidase"/>
    <property type="match status" value="1"/>
</dbReference>
<keyword evidence="2" id="KW-1133">Transmembrane helix</keyword>
<reference evidence="4" key="1">
    <citation type="journal article" date="2020" name="Nature">
        <title>Giant virus diversity and host interactions through global metagenomics.</title>
        <authorList>
            <person name="Schulz F."/>
            <person name="Roux S."/>
            <person name="Paez-Espino D."/>
            <person name="Jungbluth S."/>
            <person name="Walsh D.A."/>
            <person name="Denef V.J."/>
            <person name="McMahon K.D."/>
            <person name="Konstantinidis K.T."/>
            <person name="Eloe-Fadrosh E.A."/>
            <person name="Kyrpides N.C."/>
            <person name="Woyke T."/>
        </authorList>
    </citation>
    <scope>NUCLEOTIDE SEQUENCE</scope>
    <source>
        <strain evidence="4">GVMAG-M-3300009161-36</strain>
    </source>
</reference>
<dbReference type="InterPro" id="IPR000326">
    <property type="entry name" value="PAP2/HPO"/>
</dbReference>
<proteinExistence type="predicted"/>
<dbReference type="Pfam" id="PF01569">
    <property type="entry name" value="PAP2"/>
    <property type="match status" value="1"/>
</dbReference>
<evidence type="ECO:0000259" key="3">
    <source>
        <dbReference type="Pfam" id="PF01569"/>
    </source>
</evidence>